<organism evidence="2 3">
    <name type="scientific">Acuticoccus sediminis</name>
    <dbReference type="NCBI Taxonomy" id="2184697"/>
    <lineage>
        <taxon>Bacteria</taxon>
        <taxon>Pseudomonadati</taxon>
        <taxon>Pseudomonadota</taxon>
        <taxon>Alphaproteobacteria</taxon>
        <taxon>Hyphomicrobiales</taxon>
        <taxon>Amorphaceae</taxon>
        <taxon>Acuticoccus</taxon>
    </lineage>
</organism>
<evidence type="ECO:0000313" key="3">
    <source>
        <dbReference type="Proteomes" id="UP000249590"/>
    </source>
</evidence>
<keyword evidence="3" id="KW-1185">Reference proteome</keyword>
<reference evidence="2 3" key="1">
    <citation type="submission" date="2018-05" db="EMBL/GenBank/DDBJ databases">
        <title>Acuticoccus sediminis sp. nov., isolated from deep-sea sediment of Indian Ocean.</title>
        <authorList>
            <person name="Liu X."/>
            <person name="Lai Q."/>
            <person name="Du Y."/>
            <person name="Sun F."/>
            <person name="Zhang X."/>
            <person name="Wang S."/>
            <person name="Shao Z."/>
        </authorList>
    </citation>
    <scope>NUCLEOTIDE SEQUENCE [LARGE SCALE GENOMIC DNA]</scope>
    <source>
        <strain evidence="2 3">PTG4-2</strain>
    </source>
</reference>
<comment type="caution">
    <text evidence="2">The sequence shown here is derived from an EMBL/GenBank/DDBJ whole genome shotgun (WGS) entry which is preliminary data.</text>
</comment>
<keyword evidence="1" id="KW-0732">Signal</keyword>
<evidence type="ECO:0000313" key="2">
    <source>
        <dbReference type="EMBL" id="RAH99337.1"/>
    </source>
</evidence>
<sequence length="123" mass="13353">MPDLANFGLKVCVIAGLVCSAPGAMADDAVRRGPDYPTVAIADYVLGCMKANQETRTVLEQCSCSIDVITTLIPYSRYEEAEAFLSLGQISGERGVIFRTSEESKAAVQDLRRAQVEAELRCF</sequence>
<protein>
    <submittedName>
        <fullName evidence="2">Uncharacterized protein</fullName>
    </submittedName>
</protein>
<dbReference type="AlphaFoldDB" id="A0A8B2NN77"/>
<name>A0A8B2NN77_9HYPH</name>
<feature type="signal peptide" evidence="1">
    <location>
        <begin position="1"/>
        <end position="26"/>
    </location>
</feature>
<feature type="chain" id="PRO_5032704832" evidence="1">
    <location>
        <begin position="27"/>
        <end position="123"/>
    </location>
</feature>
<dbReference type="OrthoDB" id="7277196at2"/>
<dbReference type="EMBL" id="QHHQ01000005">
    <property type="protein sequence ID" value="RAH99337.1"/>
    <property type="molecule type" value="Genomic_DNA"/>
</dbReference>
<proteinExistence type="predicted"/>
<accession>A0A8B2NN77</accession>
<evidence type="ECO:0000256" key="1">
    <source>
        <dbReference type="SAM" id="SignalP"/>
    </source>
</evidence>
<gene>
    <name evidence="2" type="ORF">DLJ53_22640</name>
</gene>
<dbReference type="Proteomes" id="UP000249590">
    <property type="component" value="Unassembled WGS sequence"/>
</dbReference>